<proteinExistence type="predicted"/>
<dbReference type="SUPFAM" id="SSF81301">
    <property type="entry name" value="Nucleotidyltransferase"/>
    <property type="match status" value="1"/>
</dbReference>
<dbReference type="Gene3D" id="1.20.120.330">
    <property type="entry name" value="Nucleotidyltransferases domain 2"/>
    <property type="match status" value="1"/>
</dbReference>
<dbReference type="Gene3D" id="3.30.460.10">
    <property type="entry name" value="Beta Polymerase, domain 2"/>
    <property type="match status" value="1"/>
</dbReference>
<evidence type="ECO:0000313" key="2">
    <source>
        <dbReference type="Proteomes" id="UP000430692"/>
    </source>
</evidence>
<dbReference type="RefSeq" id="WP_160802665.1">
    <property type="nucleotide sequence ID" value="NZ_WUUL01000013.1"/>
</dbReference>
<reference evidence="1 2" key="1">
    <citation type="submission" date="2019-12" db="EMBL/GenBank/DDBJ databases">
        <title>Whole-genome analyses of novel actinobacteria.</title>
        <authorList>
            <person name="Sahin N."/>
            <person name="Saygin H."/>
        </authorList>
    </citation>
    <scope>NUCLEOTIDE SEQUENCE [LARGE SCALE GENOMIC DNA]</scope>
    <source>
        <strain evidence="1 2">KC615</strain>
    </source>
</reference>
<evidence type="ECO:0000313" key="1">
    <source>
        <dbReference type="EMBL" id="MXQ55314.1"/>
    </source>
</evidence>
<dbReference type="EMBL" id="WUUL01000013">
    <property type="protein sequence ID" value="MXQ55314.1"/>
    <property type="molecule type" value="Genomic_DNA"/>
</dbReference>
<dbReference type="AlphaFoldDB" id="A0A6I4W3F9"/>
<comment type="caution">
    <text evidence="1">The sequence shown here is derived from an EMBL/GenBank/DDBJ whole genome shotgun (WGS) entry which is preliminary data.</text>
</comment>
<gene>
    <name evidence="1" type="ORF">GSM42_16645</name>
</gene>
<name>A0A6I4W3F9_9BACL</name>
<accession>A0A6I4W3F9</accession>
<sequence length="261" mass="30434">MLKQHDDFIRKIKKQIKDDERFIGILAGGSMINNTMDQFSDLDLILVYDSTFQNSILKNRLQIASEFGHLLSGFTGEHVGEPRLLICLYKAPILHVDLKFVTLEEVKNGVEKPIIVWQRDSSLSQLLSKTNYSYPYPDIQWMEDRFWVWIHYSATKLGRGELFEVVHFLSFLRETVIGPLALMKNNLLPRGVRGIEKDAPELTEKLKRTVAIHEKKSCYNAIISSISLYLDLRRDYEEDIQIKYEAQKESIKYLEEVYIKS</sequence>
<organism evidence="1 2">
    <name type="scientific">Shimazuella alba</name>
    <dbReference type="NCBI Taxonomy" id="2690964"/>
    <lineage>
        <taxon>Bacteria</taxon>
        <taxon>Bacillati</taxon>
        <taxon>Bacillota</taxon>
        <taxon>Bacilli</taxon>
        <taxon>Bacillales</taxon>
        <taxon>Thermoactinomycetaceae</taxon>
        <taxon>Shimazuella</taxon>
    </lineage>
</organism>
<dbReference type="InterPro" id="IPR043519">
    <property type="entry name" value="NT_sf"/>
</dbReference>
<dbReference type="Proteomes" id="UP000430692">
    <property type="component" value="Unassembled WGS sequence"/>
</dbReference>
<keyword evidence="2" id="KW-1185">Reference proteome</keyword>
<protein>
    <submittedName>
        <fullName evidence="1">Oxalate:formate antiporter</fullName>
    </submittedName>
</protein>